<dbReference type="ProteomicsDB" id="359862"/>
<dbReference type="AGR" id="MGI:1916953"/>
<reference evidence="1" key="3">
    <citation type="submission" date="2025-08" db="UniProtKB">
        <authorList>
            <consortium name="Ensembl"/>
        </authorList>
    </citation>
    <scope>IDENTIFICATION</scope>
    <source>
        <strain evidence="1">C57BL/6J</strain>
    </source>
</reference>
<sequence>MAHVALIPGLSRGSVGAVCTQAASWGLKASTLRHLTLASIIKSRRKTDHLERTASVLRRESLCFLLSKHLLAGQQH</sequence>
<evidence type="ECO:0000313" key="1">
    <source>
        <dbReference type="Ensembl" id="ENSMUSP00000153925.2"/>
    </source>
</evidence>
<keyword evidence="4" id="KW-1267">Proteomics identification</keyword>
<dbReference type="GeneTree" id="ENSGT00390000004280"/>
<dbReference type="Proteomes" id="UP000000589">
    <property type="component" value="Chromosome 14"/>
</dbReference>
<dbReference type="ExpressionAtlas" id="A0A2I3BPV1">
    <property type="expression patterns" value="baseline and differential"/>
</dbReference>
<dbReference type="VEuPathDB" id="HostDB:ENSMUSG00000021906"/>
<reference evidence="1 3" key="1">
    <citation type="journal article" date="2009" name="PLoS Biol.">
        <title>Lineage-specific biology revealed by a finished genome assembly of the mouse.</title>
        <authorList>
            <consortium name="Mouse Genome Sequencing Consortium"/>
            <person name="Church D.M."/>
            <person name="Goodstadt L."/>
            <person name="Hillier L.W."/>
            <person name="Zody M.C."/>
            <person name="Goldstein S."/>
            <person name="She X."/>
            <person name="Bult C.J."/>
            <person name="Agarwala R."/>
            <person name="Cherry J.L."/>
            <person name="DiCuccio M."/>
            <person name="Hlavina W."/>
            <person name="Kapustin Y."/>
            <person name="Meric P."/>
            <person name="Maglott D."/>
            <person name="Birtle Z."/>
            <person name="Marques A.C."/>
            <person name="Graves T."/>
            <person name="Zhou S."/>
            <person name="Teague B."/>
            <person name="Potamousis K."/>
            <person name="Churas C."/>
            <person name="Place M."/>
            <person name="Herschleb J."/>
            <person name="Runnheim R."/>
            <person name="Forrest D."/>
            <person name="Amos-Landgraf J."/>
            <person name="Schwartz D.C."/>
            <person name="Cheng Z."/>
            <person name="Lindblad-Toh K."/>
            <person name="Eichler E.E."/>
            <person name="Ponting C.P."/>
        </authorList>
    </citation>
    <scope>NUCLEOTIDE SEQUENCE [LARGE SCALE GENOMIC DNA]</scope>
    <source>
        <strain evidence="1 3">C57BL/6J</strain>
    </source>
</reference>
<evidence type="ECO:0007829" key="4">
    <source>
        <dbReference type="ProteomicsDB" id="A0A2I3BPV1"/>
    </source>
</evidence>
<evidence type="ECO:0000313" key="3">
    <source>
        <dbReference type="Proteomes" id="UP000000589"/>
    </source>
</evidence>
<name>A0A2I3BPV1_MOUSE</name>
<accession>A0A2I3BPV1</accession>
<keyword evidence="3" id="KW-1185">Reference proteome</keyword>
<gene>
    <name evidence="1 2" type="primary">Oxnad1</name>
</gene>
<dbReference type="Antibodypedia" id="53314">
    <property type="antibodies" value="134 antibodies from 20 providers"/>
</dbReference>
<organism evidence="1 3">
    <name type="scientific">Mus musculus</name>
    <name type="common">Mouse</name>
    <dbReference type="NCBI Taxonomy" id="10090"/>
    <lineage>
        <taxon>Eukaryota</taxon>
        <taxon>Metazoa</taxon>
        <taxon>Chordata</taxon>
        <taxon>Craniata</taxon>
        <taxon>Vertebrata</taxon>
        <taxon>Euteleostomi</taxon>
        <taxon>Mammalia</taxon>
        <taxon>Eutheria</taxon>
        <taxon>Euarchontoglires</taxon>
        <taxon>Glires</taxon>
        <taxon>Rodentia</taxon>
        <taxon>Myomorpha</taxon>
        <taxon>Muroidea</taxon>
        <taxon>Muridae</taxon>
        <taxon>Murinae</taxon>
        <taxon>Mus</taxon>
        <taxon>Mus</taxon>
    </lineage>
</organism>
<evidence type="ECO:0000313" key="2">
    <source>
        <dbReference type="MGI" id="MGI:1916953"/>
    </source>
</evidence>
<dbReference type="AlphaFoldDB" id="A0A2I3BPV1"/>
<reference evidence="1 3" key="2">
    <citation type="journal article" date="2011" name="PLoS Biol.">
        <title>Modernizing reference genome assemblies.</title>
        <authorList>
            <person name="Church D.M."/>
            <person name="Schneider V.A."/>
            <person name="Graves T."/>
            <person name="Auger K."/>
            <person name="Cunningham F."/>
            <person name="Bouk N."/>
            <person name="Chen H.C."/>
            <person name="Agarwala R."/>
            <person name="McLaren W.M."/>
            <person name="Ritchie G.R."/>
            <person name="Albracht D."/>
            <person name="Kremitzki M."/>
            <person name="Rock S."/>
            <person name="Kotkiewicz H."/>
            <person name="Kremitzki C."/>
            <person name="Wollam A."/>
            <person name="Trani L."/>
            <person name="Fulton L."/>
            <person name="Fulton R."/>
            <person name="Matthews L."/>
            <person name="Whitehead S."/>
            <person name="Chow W."/>
            <person name="Torrance J."/>
            <person name="Dunn M."/>
            <person name="Harden G."/>
            <person name="Threadgold G."/>
            <person name="Wood J."/>
            <person name="Collins J."/>
            <person name="Heath P."/>
            <person name="Griffiths G."/>
            <person name="Pelan S."/>
            <person name="Grafham D."/>
            <person name="Eichler E.E."/>
            <person name="Weinstock G."/>
            <person name="Mardis E.R."/>
            <person name="Wilson R.K."/>
            <person name="Howe K."/>
            <person name="Flicek P."/>
            <person name="Hubbard T."/>
        </authorList>
    </citation>
    <scope>NUCLEOTIDE SEQUENCE [LARGE SCALE GENOMIC DNA]</scope>
    <source>
        <strain evidence="1 3">C57BL/6J</strain>
    </source>
</reference>
<proteinExistence type="evidence at protein level"/>
<protein>
    <submittedName>
        <fullName evidence="1">Oxidoreductase NAD-binding domain containing 1</fullName>
    </submittedName>
</protein>
<dbReference type="Bgee" id="ENSMUSG00000021906">
    <property type="expression patterns" value="Expressed in heart right ventricle and 260 other cell types or tissues"/>
</dbReference>
<reference evidence="1" key="4">
    <citation type="submission" date="2025-09" db="UniProtKB">
        <authorList>
            <consortium name="Ensembl"/>
        </authorList>
    </citation>
    <scope>IDENTIFICATION</scope>
    <source>
        <strain evidence="1">C57BL/6J</strain>
    </source>
</reference>
<dbReference type="Ensembl" id="ENSMUST00000227845.2">
    <property type="protein sequence ID" value="ENSMUSP00000153925.2"/>
    <property type="gene ID" value="ENSMUSG00000021906.15"/>
</dbReference>
<dbReference type="MGI" id="MGI:1916953">
    <property type="gene designation" value="Oxnad1"/>
</dbReference>